<comment type="caution">
    <text evidence="1">The sequence shown here is derived from an EMBL/GenBank/DDBJ whole genome shotgun (WGS) entry which is preliminary data.</text>
</comment>
<dbReference type="EMBL" id="MDZC01000068">
    <property type="protein sequence ID" value="OGX84696.1"/>
    <property type="molecule type" value="Genomic_DNA"/>
</dbReference>
<dbReference type="Proteomes" id="UP000177791">
    <property type="component" value="Unassembled WGS sequence"/>
</dbReference>
<evidence type="ECO:0000313" key="1">
    <source>
        <dbReference type="EMBL" id="OGX84696.1"/>
    </source>
</evidence>
<organism evidence="1 2">
    <name type="scientific">Hymenobacter glacialis</name>
    <dbReference type="NCBI Taxonomy" id="1908236"/>
    <lineage>
        <taxon>Bacteria</taxon>
        <taxon>Pseudomonadati</taxon>
        <taxon>Bacteroidota</taxon>
        <taxon>Cytophagia</taxon>
        <taxon>Cytophagales</taxon>
        <taxon>Hymenobacteraceae</taxon>
        <taxon>Hymenobacter</taxon>
    </lineage>
</organism>
<dbReference type="RefSeq" id="WP_070734837.1">
    <property type="nucleotide sequence ID" value="NZ_MDZC01000068.1"/>
</dbReference>
<protein>
    <submittedName>
        <fullName evidence="1">Uncharacterized protein</fullName>
    </submittedName>
</protein>
<dbReference type="PROSITE" id="PS51257">
    <property type="entry name" value="PROKAR_LIPOPROTEIN"/>
    <property type="match status" value="1"/>
</dbReference>
<accession>A0A1G1T1I9</accession>
<gene>
    <name evidence="1" type="ORF">BEN48_02880</name>
</gene>
<name>A0A1G1T1I9_9BACT</name>
<reference evidence="1 2" key="1">
    <citation type="submission" date="2016-08" db="EMBL/GenBank/DDBJ databases">
        <title>Hymenobacter coccineus sp. nov., Hymenobacter lapidarius sp. nov. and Hymenobacter glacialis sp. nov., isolated from Antarctic soil.</title>
        <authorList>
            <person name="Sedlacek I."/>
            <person name="Kralova S."/>
            <person name="Kyrova K."/>
            <person name="Maslanova I."/>
            <person name="Stankova E."/>
            <person name="Vrbovska V."/>
            <person name="Nemec M."/>
            <person name="Bartak M."/>
            <person name="Svec P."/>
            <person name="Busse H.-J."/>
            <person name="Pantucek R."/>
        </authorList>
    </citation>
    <scope>NUCLEOTIDE SEQUENCE [LARGE SCALE GENOMIC DNA]</scope>
    <source>
        <strain evidence="1 2">CCM 8648</strain>
    </source>
</reference>
<sequence>MKKRSFPHHVAFLLCSSLAVGSCEKKQVAPQTPSPSVANPAYQDATIIGFDPCTGTSGRGLVLAFAKDTVVTYTFPAGVYEFPAALFQNGSIDCFFPTPEAAKYRVRVAYYSTPNAEKVYSLCLGIINLADFNRVTKGRQIIITTAEKRP</sequence>
<proteinExistence type="predicted"/>
<dbReference type="AlphaFoldDB" id="A0A1G1T1I9"/>
<evidence type="ECO:0000313" key="2">
    <source>
        <dbReference type="Proteomes" id="UP000177791"/>
    </source>
</evidence>
<keyword evidence="2" id="KW-1185">Reference proteome</keyword>